<reference evidence="5" key="3">
    <citation type="submission" date="2015-06" db="UniProtKB">
        <authorList>
            <consortium name="EnsemblProtists"/>
        </authorList>
    </citation>
    <scope>IDENTIFICATION</scope>
</reference>
<dbReference type="Pfam" id="PF05743">
    <property type="entry name" value="UEV"/>
    <property type="match status" value="1"/>
</dbReference>
<feature type="region of interest" description="Disordered" evidence="1">
    <location>
        <begin position="200"/>
        <end position="224"/>
    </location>
</feature>
<feature type="domain" description="U-box" evidence="3">
    <location>
        <begin position="260"/>
        <end position="333"/>
    </location>
</feature>
<dbReference type="GO" id="GO:0016567">
    <property type="term" value="P:protein ubiquitination"/>
    <property type="evidence" value="ECO:0007669"/>
    <property type="project" value="InterPro"/>
</dbReference>
<dbReference type="PROSITE" id="PS51322">
    <property type="entry name" value="UEV"/>
    <property type="match status" value="1"/>
</dbReference>
<keyword evidence="6" id="KW-1185">Reference proteome</keyword>
<dbReference type="PaxDb" id="55529-EKX51733"/>
<gene>
    <name evidence="4" type="primary">VPS23A</name>
    <name evidence="4" type="ORF">GUITHDRAFT_150788</name>
</gene>
<name>L1JUG5_GUITC</name>
<evidence type="ECO:0000313" key="4">
    <source>
        <dbReference type="EMBL" id="EKX51733.1"/>
    </source>
</evidence>
<dbReference type="EMBL" id="JH992974">
    <property type="protein sequence ID" value="EKX51733.1"/>
    <property type="molecule type" value="Genomic_DNA"/>
</dbReference>
<dbReference type="GO" id="GO:0043130">
    <property type="term" value="F:ubiquitin binding"/>
    <property type="evidence" value="ECO:0007669"/>
    <property type="project" value="TreeGrafter"/>
</dbReference>
<dbReference type="Pfam" id="PF04564">
    <property type="entry name" value="U-box"/>
    <property type="match status" value="1"/>
</dbReference>
<dbReference type="GO" id="GO:0000813">
    <property type="term" value="C:ESCRT I complex"/>
    <property type="evidence" value="ECO:0007669"/>
    <property type="project" value="TreeGrafter"/>
</dbReference>
<evidence type="ECO:0000256" key="1">
    <source>
        <dbReference type="SAM" id="MobiDB-lite"/>
    </source>
</evidence>
<dbReference type="GeneID" id="17308518"/>
<evidence type="ECO:0000259" key="3">
    <source>
        <dbReference type="PROSITE" id="PS51698"/>
    </source>
</evidence>
<dbReference type="eggNOG" id="KOG2391">
    <property type="taxonomic scope" value="Eukaryota"/>
</dbReference>
<dbReference type="Gene3D" id="3.10.110.10">
    <property type="entry name" value="Ubiquitin Conjugating Enzyme"/>
    <property type="match status" value="1"/>
</dbReference>
<dbReference type="EnsemblProtists" id="EKX51733">
    <property type="protein sequence ID" value="EKX51733"/>
    <property type="gene ID" value="GUITHDRAFT_150788"/>
</dbReference>
<dbReference type="Proteomes" id="UP000011087">
    <property type="component" value="Unassembled WGS sequence"/>
</dbReference>
<dbReference type="InterPro" id="IPR013083">
    <property type="entry name" value="Znf_RING/FYVE/PHD"/>
</dbReference>
<dbReference type="STRING" id="905079.L1JUG5"/>
<dbReference type="InterPro" id="IPR052070">
    <property type="entry name" value="ESCRT-I_UEV_domain"/>
</dbReference>
<proteinExistence type="predicted"/>
<evidence type="ECO:0000313" key="6">
    <source>
        <dbReference type="Proteomes" id="UP000011087"/>
    </source>
</evidence>
<dbReference type="InterPro" id="IPR008883">
    <property type="entry name" value="UEV_N"/>
</dbReference>
<dbReference type="CDD" id="cd11685">
    <property type="entry name" value="UEV_TSG101-like"/>
    <property type="match status" value="1"/>
</dbReference>
<dbReference type="HOGENOM" id="CLU_835342_0_0_1"/>
<dbReference type="PANTHER" id="PTHR23306">
    <property type="entry name" value="TUMOR SUSCEPTIBILITY GENE 101 PROTEIN-RELATED"/>
    <property type="match status" value="1"/>
</dbReference>
<dbReference type="GO" id="GO:0004842">
    <property type="term" value="F:ubiquitin-protein transferase activity"/>
    <property type="evidence" value="ECO:0007669"/>
    <property type="project" value="InterPro"/>
</dbReference>
<dbReference type="OrthoDB" id="306304at2759"/>
<dbReference type="SUPFAM" id="SSF57850">
    <property type="entry name" value="RING/U-box"/>
    <property type="match status" value="1"/>
</dbReference>
<dbReference type="InterPro" id="IPR016135">
    <property type="entry name" value="UBQ-conjugating_enzyme/RWD"/>
</dbReference>
<dbReference type="SUPFAM" id="SSF54495">
    <property type="entry name" value="UBC-like"/>
    <property type="match status" value="1"/>
</dbReference>
<protein>
    <submittedName>
        <fullName evidence="4">Vacuolar sorting protein 23A</fullName>
    </submittedName>
</protein>
<sequence length="333" mass="37672">MSAPSKSDMKAAIKEVQRQLKSHGIKLKDSSRQAADALEVLQKFPYLRPSVGMMSGSEQKFFKLEGTVQMFFNSNGYYVPLAVFLRETHPDSPPVCMIQPTPDMMIKPHHFHVDAHGLVYLPYLHDWTKRSSIVEMLREVSAIFTSDPFIFKKPSQPPATPSYLKDNANKGATKSKPVYEQESCSCSQIPNLNNCCQQTAGGKQTVQSPPHRTPPQPPVARNTPDVNQIQKTMRALDLKGPDLTNEVKAKAKEMDELDSVLENSFRCPISMEIMSDPVFAADGHTYERVEIERWLQTRDTSPLTNEKLPHKMLTPNHNLRSQILEYQQKNAIH</sequence>
<dbReference type="PROSITE" id="PS51698">
    <property type="entry name" value="U_BOX"/>
    <property type="match status" value="1"/>
</dbReference>
<reference evidence="4 6" key="1">
    <citation type="journal article" date="2012" name="Nature">
        <title>Algal genomes reveal evolutionary mosaicism and the fate of nucleomorphs.</title>
        <authorList>
            <consortium name="DOE Joint Genome Institute"/>
            <person name="Curtis B.A."/>
            <person name="Tanifuji G."/>
            <person name="Burki F."/>
            <person name="Gruber A."/>
            <person name="Irimia M."/>
            <person name="Maruyama S."/>
            <person name="Arias M.C."/>
            <person name="Ball S.G."/>
            <person name="Gile G.H."/>
            <person name="Hirakawa Y."/>
            <person name="Hopkins J.F."/>
            <person name="Kuo A."/>
            <person name="Rensing S.A."/>
            <person name="Schmutz J."/>
            <person name="Symeonidi A."/>
            <person name="Elias M."/>
            <person name="Eveleigh R.J."/>
            <person name="Herman E.K."/>
            <person name="Klute M.J."/>
            <person name="Nakayama T."/>
            <person name="Obornik M."/>
            <person name="Reyes-Prieto A."/>
            <person name="Armbrust E.V."/>
            <person name="Aves S.J."/>
            <person name="Beiko R.G."/>
            <person name="Coutinho P."/>
            <person name="Dacks J.B."/>
            <person name="Durnford D.G."/>
            <person name="Fast N.M."/>
            <person name="Green B.R."/>
            <person name="Grisdale C.J."/>
            <person name="Hempel F."/>
            <person name="Henrissat B."/>
            <person name="Hoppner M.P."/>
            <person name="Ishida K."/>
            <person name="Kim E."/>
            <person name="Koreny L."/>
            <person name="Kroth P.G."/>
            <person name="Liu Y."/>
            <person name="Malik S.B."/>
            <person name="Maier U.G."/>
            <person name="McRose D."/>
            <person name="Mock T."/>
            <person name="Neilson J.A."/>
            <person name="Onodera N.T."/>
            <person name="Poole A.M."/>
            <person name="Pritham E.J."/>
            <person name="Richards T.A."/>
            <person name="Rocap G."/>
            <person name="Roy S.W."/>
            <person name="Sarai C."/>
            <person name="Schaack S."/>
            <person name="Shirato S."/>
            <person name="Slamovits C.H."/>
            <person name="Spencer D.F."/>
            <person name="Suzuki S."/>
            <person name="Worden A.Z."/>
            <person name="Zauner S."/>
            <person name="Barry K."/>
            <person name="Bell C."/>
            <person name="Bharti A.K."/>
            <person name="Crow J.A."/>
            <person name="Grimwood J."/>
            <person name="Kramer R."/>
            <person name="Lindquist E."/>
            <person name="Lucas S."/>
            <person name="Salamov A."/>
            <person name="McFadden G.I."/>
            <person name="Lane C.E."/>
            <person name="Keeling P.J."/>
            <person name="Gray M.W."/>
            <person name="Grigoriev I.V."/>
            <person name="Archibald J.M."/>
        </authorList>
    </citation>
    <scope>NUCLEOTIDE SEQUENCE</scope>
    <source>
        <strain evidence="4 6">CCMP2712</strain>
    </source>
</reference>
<evidence type="ECO:0000313" key="5">
    <source>
        <dbReference type="EnsemblProtists" id="EKX51733"/>
    </source>
</evidence>
<dbReference type="SMART" id="SM00504">
    <property type="entry name" value="Ubox"/>
    <property type="match status" value="1"/>
</dbReference>
<dbReference type="GO" id="GO:0008333">
    <property type="term" value="P:endosome to lysosome transport"/>
    <property type="evidence" value="ECO:0007669"/>
    <property type="project" value="TreeGrafter"/>
</dbReference>
<dbReference type="CDD" id="cd16655">
    <property type="entry name" value="RING-Ubox_WDSUB1-like"/>
    <property type="match status" value="1"/>
</dbReference>
<dbReference type="KEGG" id="gtt:GUITHDRAFT_150788"/>
<dbReference type="RefSeq" id="XP_005838713.1">
    <property type="nucleotide sequence ID" value="XM_005838656.1"/>
</dbReference>
<accession>L1JUG5</accession>
<organism evidence="4">
    <name type="scientific">Guillardia theta (strain CCMP2712)</name>
    <name type="common">Cryptophyte</name>
    <dbReference type="NCBI Taxonomy" id="905079"/>
    <lineage>
        <taxon>Eukaryota</taxon>
        <taxon>Cryptophyceae</taxon>
        <taxon>Pyrenomonadales</taxon>
        <taxon>Geminigeraceae</taxon>
        <taxon>Guillardia</taxon>
    </lineage>
</organism>
<dbReference type="AlphaFoldDB" id="L1JUG5"/>
<dbReference type="PANTHER" id="PTHR23306:SF3">
    <property type="entry name" value="TUMOR SUPPRESSOR PROTEIN 101"/>
    <property type="match status" value="1"/>
</dbReference>
<dbReference type="Gene3D" id="3.30.40.10">
    <property type="entry name" value="Zinc/RING finger domain, C3HC4 (zinc finger)"/>
    <property type="match status" value="1"/>
</dbReference>
<dbReference type="GO" id="GO:0015031">
    <property type="term" value="P:protein transport"/>
    <property type="evidence" value="ECO:0007669"/>
    <property type="project" value="InterPro"/>
</dbReference>
<dbReference type="InterPro" id="IPR003613">
    <property type="entry name" value="Ubox_domain"/>
</dbReference>
<feature type="domain" description="UEV" evidence="2">
    <location>
        <begin position="14"/>
        <end position="154"/>
    </location>
</feature>
<evidence type="ECO:0000259" key="2">
    <source>
        <dbReference type="PROSITE" id="PS51322"/>
    </source>
</evidence>
<reference evidence="6" key="2">
    <citation type="submission" date="2012-11" db="EMBL/GenBank/DDBJ databases">
        <authorList>
            <person name="Kuo A."/>
            <person name="Curtis B.A."/>
            <person name="Tanifuji G."/>
            <person name="Burki F."/>
            <person name="Gruber A."/>
            <person name="Irimia M."/>
            <person name="Maruyama S."/>
            <person name="Arias M.C."/>
            <person name="Ball S.G."/>
            <person name="Gile G.H."/>
            <person name="Hirakawa Y."/>
            <person name="Hopkins J.F."/>
            <person name="Rensing S.A."/>
            <person name="Schmutz J."/>
            <person name="Symeonidi A."/>
            <person name="Elias M."/>
            <person name="Eveleigh R.J."/>
            <person name="Herman E.K."/>
            <person name="Klute M.J."/>
            <person name="Nakayama T."/>
            <person name="Obornik M."/>
            <person name="Reyes-Prieto A."/>
            <person name="Armbrust E.V."/>
            <person name="Aves S.J."/>
            <person name="Beiko R.G."/>
            <person name="Coutinho P."/>
            <person name="Dacks J.B."/>
            <person name="Durnford D.G."/>
            <person name="Fast N.M."/>
            <person name="Green B.R."/>
            <person name="Grisdale C."/>
            <person name="Hempe F."/>
            <person name="Henrissat B."/>
            <person name="Hoppner M.P."/>
            <person name="Ishida K.-I."/>
            <person name="Kim E."/>
            <person name="Koreny L."/>
            <person name="Kroth P.G."/>
            <person name="Liu Y."/>
            <person name="Malik S.-B."/>
            <person name="Maier U.G."/>
            <person name="McRose D."/>
            <person name="Mock T."/>
            <person name="Neilson J.A."/>
            <person name="Onodera N.T."/>
            <person name="Poole A.M."/>
            <person name="Pritham E.J."/>
            <person name="Richards T.A."/>
            <person name="Rocap G."/>
            <person name="Roy S.W."/>
            <person name="Sarai C."/>
            <person name="Schaack S."/>
            <person name="Shirato S."/>
            <person name="Slamovits C.H."/>
            <person name="Spencer D.F."/>
            <person name="Suzuki S."/>
            <person name="Worden A.Z."/>
            <person name="Zauner S."/>
            <person name="Barry K."/>
            <person name="Bell C."/>
            <person name="Bharti A.K."/>
            <person name="Crow J.A."/>
            <person name="Grimwood J."/>
            <person name="Kramer R."/>
            <person name="Lindquist E."/>
            <person name="Lucas S."/>
            <person name="Salamov A."/>
            <person name="McFadden G.I."/>
            <person name="Lane C.E."/>
            <person name="Keeling P.J."/>
            <person name="Gray M.W."/>
            <person name="Grigoriev I.V."/>
            <person name="Archibald J.M."/>
        </authorList>
    </citation>
    <scope>NUCLEOTIDE SEQUENCE</scope>
    <source>
        <strain evidence="6">CCMP2712</strain>
    </source>
</reference>